<evidence type="ECO:0000313" key="2">
    <source>
        <dbReference type="EMBL" id="SEK12935.1"/>
    </source>
</evidence>
<proteinExistence type="predicted"/>
<evidence type="ECO:0000256" key="1">
    <source>
        <dbReference type="SAM" id="MobiDB-lite"/>
    </source>
</evidence>
<dbReference type="Proteomes" id="UP000183529">
    <property type="component" value="Unassembled WGS sequence"/>
</dbReference>
<dbReference type="AlphaFoldDB" id="A0AAQ1GMX4"/>
<name>A0AAQ1GMX4_9BURK</name>
<evidence type="ECO:0000313" key="3">
    <source>
        <dbReference type="Proteomes" id="UP000183529"/>
    </source>
</evidence>
<feature type="region of interest" description="Disordered" evidence="1">
    <location>
        <begin position="1"/>
        <end position="33"/>
    </location>
</feature>
<organism evidence="2 3">
    <name type="scientific">Paraburkholderia tropica</name>
    <dbReference type="NCBI Taxonomy" id="92647"/>
    <lineage>
        <taxon>Bacteria</taxon>
        <taxon>Pseudomonadati</taxon>
        <taxon>Pseudomonadota</taxon>
        <taxon>Betaproteobacteria</taxon>
        <taxon>Burkholderiales</taxon>
        <taxon>Burkholderiaceae</taxon>
        <taxon>Paraburkholderia</taxon>
    </lineage>
</organism>
<reference evidence="2 3" key="1">
    <citation type="submission" date="2016-10" db="EMBL/GenBank/DDBJ databases">
        <authorList>
            <person name="Varghese N."/>
            <person name="Submissions S."/>
        </authorList>
    </citation>
    <scope>NUCLEOTIDE SEQUENCE [LARGE SCALE GENOMIC DNA]</scope>
    <source>
        <strain evidence="2 3">LMG 22274</strain>
    </source>
</reference>
<accession>A0AAQ1GMX4</accession>
<feature type="compositionally biased region" description="Low complexity" evidence="1">
    <location>
        <begin position="8"/>
        <end position="29"/>
    </location>
</feature>
<sequence length="225" mass="22635">MHAESHPVSHSVVASPATPAEASNAAPASRLTEEAARTGAIAAAGAPAPSASAAGPSVAAAVGDTHLTLHDIDELARSKLTRALRGDGDTPASGAAVTLKTPVPAAPVAAPAPMVQPFVARERTTPVTFVGAYTDSAGQHVLYQFNGAVYPARVGEKLLNGWIARRVDGLSVVVAQGKHTWSVPMSGGTQESTGSPYIAGSALGDLSSPLPLGVSLAQPIARFGR</sequence>
<protein>
    <submittedName>
        <fullName evidence="2">Uncharacterized protein</fullName>
    </submittedName>
</protein>
<dbReference type="EMBL" id="FNZM01000023">
    <property type="protein sequence ID" value="SEK12935.1"/>
    <property type="molecule type" value="Genomic_DNA"/>
</dbReference>
<comment type="caution">
    <text evidence="2">The sequence shown here is derived from an EMBL/GenBank/DDBJ whole genome shotgun (WGS) entry which is preliminary data.</text>
</comment>
<gene>
    <name evidence="2" type="ORF">SAMN05216550_12329</name>
</gene>